<feature type="transmembrane region" description="Helical" evidence="1">
    <location>
        <begin position="15"/>
        <end position="38"/>
    </location>
</feature>
<evidence type="ECO:0000256" key="1">
    <source>
        <dbReference type="SAM" id="Phobius"/>
    </source>
</evidence>
<dbReference type="Proteomes" id="UP000176678">
    <property type="component" value="Unassembled WGS sequence"/>
</dbReference>
<dbReference type="EMBL" id="MGES01000048">
    <property type="protein sequence ID" value="OGL88420.1"/>
    <property type="molecule type" value="Genomic_DNA"/>
</dbReference>
<proteinExistence type="predicted"/>
<evidence type="ECO:0000313" key="2">
    <source>
        <dbReference type="EMBL" id="OGL88420.1"/>
    </source>
</evidence>
<keyword evidence="1" id="KW-0812">Transmembrane</keyword>
<comment type="caution">
    <text evidence="2">The sequence shown here is derived from an EMBL/GenBank/DDBJ whole genome shotgun (WGS) entry which is preliminary data.</text>
</comment>
<accession>A0A1F7VCY9</accession>
<keyword evidence="1" id="KW-1133">Transmembrane helix</keyword>
<protein>
    <submittedName>
        <fullName evidence="2">Uncharacterized protein</fullName>
    </submittedName>
</protein>
<name>A0A1F7VCY9_9BACT</name>
<dbReference type="AlphaFoldDB" id="A0A1F7VCY9"/>
<sequence>MKRYHRFLHHEEQRLPLFFFVACFIAGTLLLLGAFVFFNKRPATIAPAAPVITGAHVTVPVEPVAPPTPVDNEAYRTAVATALASFIGAATDATGGWVDAPDWEERVREVNRMRALERAATVFEQTLARTRVPGDARSHHLAIVVAVGDTLAAVRQERIDLLEAALLRIDELYTVVYKK</sequence>
<reference evidence="2 3" key="1">
    <citation type="journal article" date="2016" name="Nat. Commun.">
        <title>Thousands of microbial genomes shed light on interconnected biogeochemical processes in an aquifer system.</title>
        <authorList>
            <person name="Anantharaman K."/>
            <person name="Brown C.T."/>
            <person name="Hug L.A."/>
            <person name="Sharon I."/>
            <person name="Castelle C.J."/>
            <person name="Probst A.J."/>
            <person name="Thomas B.C."/>
            <person name="Singh A."/>
            <person name="Wilkins M.J."/>
            <person name="Karaoz U."/>
            <person name="Brodie E.L."/>
            <person name="Williams K.H."/>
            <person name="Hubbard S.S."/>
            <person name="Banfield J.F."/>
        </authorList>
    </citation>
    <scope>NUCLEOTIDE SEQUENCE [LARGE SCALE GENOMIC DNA]</scope>
</reference>
<dbReference type="STRING" id="1802410.A3H75_03280"/>
<evidence type="ECO:0000313" key="3">
    <source>
        <dbReference type="Proteomes" id="UP000176678"/>
    </source>
</evidence>
<gene>
    <name evidence="2" type="ORF">A3H75_03280</name>
</gene>
<organism evidence="2 3">
    <name type="scientific">Candidatus Uhrbacteria bacterium RIFCSPLOWO2_02_FULL_51_9</name>
    <dbReference type="NCBI Taxonomy" id="1802410"/>
    <lineage>
        <taxon>Bacteria</taxon>
        <taxon>Candidatus Uhriibacteriota</taxon>
    </lineage>
</organism>
<keyword evidence="1" id="KW-0472">Membrane</keyword>